<keyword evidence="3" id="KW-1185">Reference proteome</keyword>
<dbReference type="PROSITE" id="PS51186">
    <property type="entry name" value="GNAT"/>
    <property type="match status" value="1"/>
</dbReference>
<keyword evidence="2" id="KW-0808">Transferase</keyword>
<evidence type="ECO:0000313" key="3">
    <source>
        <dbReference type="Proteomes" id="UP000185696"/>
    </source>
</evidence>
<dbReference type="SUPFAM" id="SSF55729">
    <property type="entry name" value="Acyl-CoA N-acyltransferases (Nat)"/>
    <property type="match status" value="1"/>
</dbReference>
<sequence length="136" mass="15170">MSDAISYTWRDPITDDEMVDLVRSHGGDAVPGWWNRVRRHSLGWVAARDGEGVLVGFVNVAWDGADHAFLIDTKTRGSYQRRGIATAVVHLAAARARAAGCEWLHVDFEPEVRRFYLDACGFRPTEAGLIHLATKH</sequence>
<dbReference type="RefSeq" id="WP_075136100.1">
    <property type="nucleotide sequence ID" value="NZ_MSIF01000017.1"/>
</dbReference>
<organism evidence="2 3">
    <name type="scientific">Actinophytocola xinjiangensis</name>
    <dbReference type="NCBI Taxonomy" id="485602"/>
    <lineage>
        <taxon>Bacteria</taxon>
        <taxon>Bacillati</taxon>
        <taxon>Actinomycetota</taxon>
        <taxon>Actinomycetes</taxon>
        <taxon>Pseudonocardiales</taxon>
        <taxon>Pseudonocardiaceae</taxon>
    </lineage>
</organism>
<accession>A0A7Z1AW29</accession>
<reference evidence="2 3" key="1">
    <citation type="submission" date="2016-12" db="EMBL/GenBank/DDBJ databases">
        <title>The draft genome sequence of Actinophytocola xinjiangensis.</title>
        <authorList>
            <person name="Wang W."/>
            <person name="Yuan L."/>
        </authorList>
    </citation>
    <scope>NUCLEOTIDE SEQUENCE [LARGE SCALE GENOMIC DNA]</scope>
    <source>
        <strain evidence="2 3">CGMCC 4.4663</strain>
    </source>
</reference>
<evidence type="ECO:0000259" key="1">
    <source>
        <dbReference type="PROSITE" id="PS51186"/>
    </source>
</evidence>
<dbReference type="InterPro" id="IPR000182">
    <property type="entry name" value="GNAT_dom"/>
</dbReference>
<feature type="domain" description="N-acetyltransferase" evidence="1">
    <location>
        <begin position="1"/>
        <end position="136"/>
    </location>
</feature>
<dbReference type="Proteomes" id="UP000185696">
    <property type="component" value="Unassembled WGS sequence"/>
</dbReference>
<dbReference type="Gene3D" id="3.40.630.30">
    <property type="match status" value="1"/>
</dbReference>
<dbReference type="InterPro" id="IPR016181">
    <property type="entry name" value="Acyl_CoA_acyltransferase"/>
</dbReference>
<evidence type="ECO:0000313" key="2">
    <source>
        <dbReference type="EMBL" id="OLF07157.1"/>
    </source>
</evidence>
<proteinExistence type="predicted"/>
<dbReference type="EMBL" id="MSIF01000017">
    <property type="protein sequence ID" value="OLF07157.1"/>
    <property type="molecule type" value="Genomic_DNA"/>
</dbReference>
<dbReference type="GO" id="GO:0016747">
    <property type="term" value="F:acyltransferase activity, transferring groups other than amino-acyl groups"/>
    <property type="evidence" value="ECO:0007669"/>
    <property type="project" value="InterPro"/>
</dbReference>
<dbReference type="AlphaFoldDB" id="A0A7Z1AW29"/>
<name>A0A7Z1AW29_9PSEU</name>
<gene>
    <name evidence="2" type="ORF">BLA60_28515</name>
</gene>
<protein>
    <submittedName>
        <fullName evidence="2">GNAT family N-acetyltransferase</fullName>
    </submittedName>
</protein>
<comment type="caution">
    <text evidence="2">The sequence shown here is derived from an EMBL/GenBank/DDBJ whole genome shotgun (WGS) entry which is preliminary data.</text>
</comment>
<dbReference type="Pfam" id="PF00583">
    <property type="entry name" value="Acetyltransf_1"/>
    <property type="match status" value="1"/>
</dbReference>